<evidence type="ECO:0000313" key="2">
    <source>
        <dbReference type="EMBL" id="KAK9539016.1"/>
    </source>
</evidence>
<protein>
    <submittedName>
        <fullName evidence="2">Uncharacterized protein</fullName>
    </submittedName>
</protein>
<feature type="region of interest" description="Disordered" evidence="1">
    <location>
        <begin position="1"/>
        <end position="21"/>
    </location>
</feature>
<comment type="caution">
    <text evidence="2">The sequence shown here is derived from an EMBL/GenBank/DDBJ whole genome shotgun (WGS) entry which is preliminary data.</text>
</comment>
<evidence type="ECO:0000256" key="1">
    <source>
        <dbReference type="SAM" id="MobiDB-lite"/>
    </source>
</evidence>
<name>A0AAW1FWB3_ZOAVI</name>
<organism evidence="2 3">
    <name type="scientific">Zoarces viviparus</name>
    <name type="common">Viviparous eelpout</name>
    <name type="synonym">Blennius viviparus</name>
    <dbReference type="NCBI Taxonomy" id="48416"/>
    <lineage>
        <taxon>Eukaryota</taxon>
        <taxon>Metazoa</taxon>
        <taxon>Chordata</taxon>
        <taxon>Craniata</taxon>
        <taxon>Vertebrata</taxon>
        <taxon>Euteleostomi</taxon>
        <taxon>Actinopterygii</taxon>
        <taxon>Neopterygii</taxon>
        <taxon>Teleostei</taxon>
        <taxon>Neoteleostei</taxon>
        <taxon>Acanthomorphata</taxon>
        <taxon>Eupercaria</taxon>
        <taxon>Perciformes</taxon>
        <taxon>Cottioidei</taxon>
        <taxon>Zoarcales</taxon>
        <taxon>Zoarcidae</taxon>
        <taxon>Zoarcinae</taxon>
        <taxon>Zoarces</taxon>
    </lineage>
</organism>
<reference evidence="2 3" key="1">
    <citation type="journal article" date="2024" name="Genome Biol. Evol.">
        <title>Chromosome-level genome assembly of the viviparous eelpout Zoarces viviparus.</title>
        <authorList>
            <person name="Fuhrmann N."/>
            <person name="Brasseur M.V."/>
            <person name="Bakowski C.E."/>
            <person name="Podsiadlowski L."/>
            <person name="Prost S."/>
            <person name="Krehenwinkel H."/>
            <person name="Mayer C."/>
        </authorList>
    </citation>
    <scope>NUCLEOTIDE SEQUENCE [LARGE SCALE GENOMIC DNA]</scope>
    <source>
        <strain evidence="2">NO-MEL_2022_Ind0_liver</strain>
    </source>
</reference>
<proteinExistence type="predicted"/>
<gene>
    <name evidence="2" type="ORF">VZT92_004150</name>
</gene>
<sequence length="90" mass="9381">MPSVSSHTGCTECSMTPQPTLSHDSSLISGVAGCLSCAEHTSVYAGQLICPAEYASRYSQVLTLAQGSPSSSRTTKLSILEASLQLVMVE</sequence>
<keyword evidence="3" id="KW-1185">Reference proteome</keyword>
<dbReference type="AlphaFoldDB" id="A0AAW1FWB3"/>
<evidence type="ECO:0000313" key="3">
    <source>
        <dbReference type="Proteomes" id="UP001488805"/>
    </source>
</evidence>
<dbReference type="EMBL" id="JBCEZU010000023">
    <property type="protein sequence ID" value="KAK9539016.1"/>
    <property type="molecule type" value="Genomic_DNA"/>
</dbReference>
<accession>A0AAW1FWB3</accession>
<dbReference type="Proteomes" id="UP001488805">
    <property type="component" value="Unassembled WGS sequence"/>
</dbReference>